<dbReference type="Pfam" id="PF26576">
    <property type="entry name" value="IBH1_N"/>
    <property type="match status" value="1"/>
</dbReference>
<keyword evidence="8" id="KW-1185">Reference proteome</keyword>
<dbReference type="Proteomes" id="UP000326939">
    <property type="component" value="Chromosome 5"/>
</dbReference>
<keyword evidence="2" id="KW-0805">Transcription regulation</keyword>
<dbReference type="SUPFAM" id="SSF47459">
    <property type="entry name" value="HLH, helix-loop-helix DNA-binding domain"/>
    <property type="match status" value="1"/>
</dbReference>
<name>A0A5N5MLT2_9ROSI</name>
<comment type="caution">
    <text evidence="7">The sequence shown here is derived from an EMBL/GenBank/DDBJ whole genome shotgun (WGS) entry which is preliminary data.</text>
</comment>
<reference evidence="8" key="1">
    <citation type="journal article" date="2019" name="Gigascience">
        <title>De novo genome assembly of the endangered Acer yangbiense, a plant species with extremely small populations endemic to Yunnan Province, China.</title>
        <authorList>
            <person name="Yang J."/>
            <person name="Wariss H.M."/>
            <person name="Tao L."/>
            <person name="Zhang R."/>
            <person name="Yun Q."/>
            <person name="Hollingsworth P."/>
            <person name="Dao Z."/>
            <person name="Luo G."/>
            <person name="Guo H."/>
            <person name="Ma Y."/>
            <person name="Sun W."/>
        </authorList>
    </citation>
    <scope>NUCLEOTIDE SEQUENCE [LARGE SCALE GENOMIC DNA]</scope>
    <source>
        <strain evidence="8">cv. br00</strain>
    </source>
</reference>
<sequence length="271" mass="31036">MSSQQEQNQQKKKRRKSTLDTTESHIQNDSKSHLTVRWRTEAERRIYSSKLLEALRRSSRTPSHPGKWTREVRETADRVLAVAARGRTRWSRAILAKRVRLLRVRKVKKQKSNGDLRLPERERRWKLPEVEKKVKVLSRLVPGCRKVSFVNLLEEASDYIAALEMQIKVMATLSEILTATGGEATATEALSLFYFLNVMSRAHVPEASFTDRPPPLARLYTCEPHSYQPKVWLFHTLVAPCLQARIRTSPSTVAWPLTTPSFMGSGYGSVI</sequence>
<dbReference type="EMBL" id="VDCV01000005">
    <property type="protein sequence ID" value="KAB5556002.1"/>
    <property type="molecule type" value="Genomic_DNA"/>
</dbReference>
<proteinExistence type="predicted"/>
<evidence type="ECO:0000256" key="3">
    <source>
        <dbReference type="ARBA" id="ARBA00023163"/>
    </source>
</evidence>
<dbReference type="PANTHER" id="PTHR33124:SF41">
    <property type="entry name" value="TRANSCRIPTION FACTOR BHLH149"/>
    <property type="match status" value="1"/>
</dbReference>
<dbReference type="PANTHER" id="PTHR33124">
    <property type="entry name" value="TRANSCRIPTION FACTOR IBH1-LIKE 1"/>
    <property type="match status" value="1"/>
</dbReference>
<evidence type="ECO:0000256" key="4">
    <source>
        <dbReference type="ARBA" id="ARBA00023242"/>
    </source>
</evidence>
<dbReference type="AlphaFoldDB" id="A0A5N5MLT2"/>
<dbReference type="InterPro" id="IPR036638">
    <property type="entry name" value="HLH_DNA-bd_sf"/>
</dbReference>
<protein>
    <recommendedName>
        <fullName evidence="6">IBH1-like N-terminal domain-containing protein</fullName>
    </recommendedName>
</protein>
<feature type="region of interest" description="Disordered" evidence="5">
    <location>
        <begin position="1"/>
        <end position="34"/>
    </location>
</feature>
<dbReference type="CDD" id="cd11444">
    <property type="entry name" value="bHLH_AtIBH1_like"/>
    <property type="match status" value="1"/>
</dbReference>
<gene>
    <name evidence="7" type="ORF">DKX38_006911</name>
</gene>
<evidence type="ECO:0000259" key="6">
    <source>
        <dbReference type="Pfam" id="PF26576"/>
    </source>
</evidence>
<feature type="compositionally biased region" description="Basic and acidic residues" evidence="5">
    <location>
        <begin position="22"/>
        <end position="34"/>
    </location>
</feature>
<evidence type="ECO:0000256" key="1">
    <source>
        <dbReference type="ARBA" id="ARBA00004123"/>
    </source>
</evidence>
<evidence type="ECO:0000256" key="5">
    <source>
        <dbReference type="SAM" id="MobiDB-lite"/>
    </source>
</evidence>
<dbReference type="GO" id="GO:0006355">
    <property type="term" value="P:regulation of DNA-templated transcription"/>
    <property type="evidence" value="ECO:0007669"/>
    <property type="project" value="InterPro"/>
</dbReference>
<comment type="subcellular location">
    <subcellularLocation>
        <location evidence="1">Nucleus</location>
    </subcellularLocation>
</comment>
<dbReference type="GO" id="GO:0005634">
    <property type="term" value="C:nucleus"/>
    <property type="evidence" value="ECO:0007669"/>
    <property type="project" value="UniProtKB-SubCell"/>
</dbReference>
<dbReference type="InterPro" id="IPR044549">
    <property type="entry name" value="bHLH_AtIBH1-like"/>
</dbReference>
<organism evidence="7 8">
    <name type="scientific">Salix brachista</name>
    <dbReference type="NCBI Taxonomy" id="2182728"/>
    <lineage>
        <taxon>Eukaryota</taxon>
        <taxon>Viridiplantae</taxon>
        <taxon>Streptophyta</taxon>
        <taxon>Embryophyta</taxon>
        <taxon>Tracheophyta</taxon>
        <taxon>Spermatophyta</taxon>
        <taxon>Magnoliopsida</taxon>
        <taxon>eudicotyledons</taxon>
        <taxon>Gunneridae</taxon>
        <taxon>Pentapetalae</taxon>
        <taxon>rosids</taxon>
        <taxon>fabids</taxon>
        <taxon>Malpighiales</taxon>
        <taxon>Salicaceae</taxon>
        <taxon>Saliceae</taxon>
        <taxon>Salix</taxon>
    </lineage>
</organism>
<dbReference type="GO" id="GO:0000976">
    <property type="term" value="F:transcription cis-regulatory region binding"/>
    <property type="evidence" value="ECO:0007669"/>
    <property type="project" value="UniProtKB-ARBA"/>
</dbReference>
<evidence type="ECO:0000313" key="7">
    <source>
        <dbReference type="EMBL" id="KAB5556002.1"/>
    </source>
</evidence>
<evidence type="ECO:0000256" key="2">
    <source>
        <dbReference type="ARBA" id="ARBA00023015"/>
    </source>
</evidence>
<keyword evidence="4" id="KW-0539">Nucleus</keyword>
<accession>A0A5N5MLT2</accession>
<feature type="domain" description="IBH1-like N-terminal" evidence="6">
    <location>
        <begin position="43"/>
        <end position="98"/>
    </location>
</feature>
<keyword evidence="3" id="KW-0804">Transcription</keyword>
<dbReference type="GO" id="GO:0046983">
    <property type="term" value="F:protein dimerization activity"/>
    <property type="evidence" value="ECO:0007669"/>
    <property type="project" value="InterPro"/>
</dbReference>
<dbReference type="InterPro" id="IPR059002">
    <property type="entry name" value="IBH1_N"/>
</dbReference>
<evidence type="ECO:0000313" key="8">
    <source>
        <dbReference type="Proteomes" id="UP000326939"/>
    </source>
</evidence>
<dbReference type="InterPro" id="IPR044660">
    <property type="entry name" value="IBH1-like"/>
</dbReference>